<dbReference type="Proteomes" id="UP000248925">
    <property type="component" value="Unassembled WGS sequence"/>
</dbReference>
<dbReference type="Pfam" id="PF12833">
    <property type="entry name" value="HTH_18"/>
    <property type="match status" value="1"/>
</dbReference>
<dbReference type="InterPro" id="IPR002818">
    <property type="entry name" value="DJ-1/PfpI"/>
</dbReference>
<dbReference type="SMART" id="SM00342">
    <property type="entry name" value="HTH_ARAC"/>
    <property type="match status" value="1"/>
</dbReference>
<dbReference type="PROSITE" id="PS00041">
    <property type="entry name" value="HTH_ARAC_FAMILY_1"/>
    <property type="match status" value="1"/>
</dbReference>
<dbReference type="SUPFAM" id="SSF46689">
    <property type="entry name" value="Homeodomain-like"/>
    <property type="match status" value="2"/>
</dbReference>
<evidence type="ECO:0000256" key="1">
    <source>
        <dbReference type="ARBA" id="ARBA00023015"/>
    </source>
</evidence>
<proteinExistence type="predicted"/>
<evidence type="ECO:0000259" key="4">
    <source>
        <dbReference type="PROSITE" id="PS01124"/>
    </source>
</evidence>
<dbReference type="EMBL" id="PCDP01000030">
    <property type="protein sequence ID" value="PZM14741.1"/>
    <property type="molecule type" value="Genomic_DNA"/>
</dbReference>
<dbReference type="Gene3D" id="3.40.50.880">
    <property type="match status" value="1"/>
</dbReference>
<dbReference type="PANTHER" id="PTHR43130:SF3">
    <property type="entry name" value="HTH-TYPE TRANSCRIPTIONAL REGULATOR RV1931C"/>
    <property type="match status" value="1"/>
</dbReference>
<dbReference type="Gene3D" id="1.10.10.60">
    <property type="entry name" value="Homeodomain-like"/>
    <property type="match status" value="1"/>
</dbReference>
<keyword evidence="1" id="KW-0805">Transcription regulation</keyword>
<comment type="caution">
    <text evidence="5">The sequence shown here is derived from an EMBL/GenBank/DDBJ whole genome shotgun (WGS) entry which is preliminary data.</text>
</comment>
<dbReference type="RefSeq" id="WP_111160060.1">
    <property type="nucleotide sequence ID" value="NZ_PCDP01000030.1"/>
</dbReference>
<dbReference type="PANTHER" id="PTHR43130">
    <property type="entry name" value="ARAC-FAMILY TRANSCRIPTIONAL REGULATOR"/>
    <property type="match status" value="1"/>
</dbReference>
<keyword evidence="3" id="KW-0804">Transcription</keyword>
<reference evidence="5 6" key="1">
    <citation type="journal article" date="2018" name="Sci. Rep.">
        <title>Rhizobium tumorigenes sp. nov., a novel plant tumorigenic bacterium isolated from cane gall tumors on thornless blackberry.</title>
        <authorList>
            <person name="Kuzmanovi N."/>
            <person name="Smalla K."/>
            <person name="Gronow S."/>
            <person name="PuBawska J."/>
        </authorList>
    </citation>
    <scope>NUCLEOTIDE SEQUENCE [LARGE SCALE GENOMIC DNA]</scope>
    <source>
        <strain evidence="5 6">CCBAU 85046</strain>
    </source>
</reference>
<dbReference type="GO" id="GO:0043565">
    <property type="term" value="F:sequence-specific DNA binding"/>
    <property type="evidence" value="ECO:0007669"/>
    <property type="project" value="InterPro"/>
</dbReference>
<dbReference type="InterPro" id="IPR029062">
    <property type="entry name" value="Class_I_gatase-like"/>
</dbReference>
<dbReference type="InterPro" id="IPR052158">
    <property type="entry name" value="INH-QAR"/>
</dbReference>
<evidence type="ECO:0000256" key="2">
    <source>
        <dbReference type="ARBA" id="ARBA00023125"/>
    </source>
</evidence>
<dbReference type="InterPro" id="IPR009057">
    <property type="entry name" value="Homeodomain-like_sf"/>
</dbReference>
<dbReference type="OrthoDB" id="9793400at2"/>
<protein>
    <submittedName>
        <fullName evidence="5">AraC family transcriptional regulator</fullName>
    </submittedName>
</protein>
<evidence type="ECO:0000256" key="3">
    <source>
        <dbReference type="ARBA" id="ARBA00023163"/>
    </source>
</evidence>
<accession>A0A2W4CR01</accession>
<gene>
    <name evidence="5" type="ORF">CPY51_09780</name>
</gene>
<keyword evidence="6" id="KW-1185">Reference proteome</keyword>
<dbReference type="AlphaFoldDB" id="A0A2W4CR01"/>
<feature type="domain" description="HTH araC/xylS-type" evidence="4">
    <location>
        <begin position="229"/>
        <end position="327"/>
    </location>
</feature>
<evidence type="ECO:0000313" key="6">
    <source>
        <dbReference type="Proteomes" id="UP000248925"/>
    </source>
</evidence>
<name>A0A2W4CR01_9HYPH</name>
<dbReference type="InterPro" id="IPR018062">
    <property type="entry name" value="HTH_AraC-typ_CS"/>
</dbReference>
<organism evidence="5 6">
    <name type="scientific">Rhizobium tubonense</name>
    <dbReference type="NCBI Taxonomy" id="484088"/>
    <lineage>
        <taxon>Bacteria</taxon>
        <taxon>Pseudomonadati</taxon>
        <taxon>Pseudomonadota</taxon>
        <taxon>Alphaproteobacteria</taxon>
        <taxon>Hyphomicrobiales</taxon>
        <taxon>Rhizobiaceae</taxon>
        <taxon>Rhizobium/Agrobacterium group</taxon>
        <taxon>Rhizobium</taxon>
    </lineage>
</organism>
<dbReference type="PROSITE" id="PS01124">
    <property type="entry name" value="HTH_ARAC_FAMILY_2"/>
    <property type="match status" value="1"/>
</dbReference>
<keyword evidence="2" id="KW-0238">DNA-binding</keyword>
<dbReference type="GO" id="GO:0003700">
    <property type="term" value="F:DNA-binding transcription factor activity"/>
    <property type="evidence" value="ECO:0007669"/>
    <property type="project" value="InterPro"/>
</dbReference>
<evidence type="ECO:0000313" key="5">
    <source>
        <dbReference type="EMBL" id="PZM14741.1"/>
    </source>
</evidence>
<dbReference type="SUPFAM" id="SSF52317">
    <property type="entry name" value="Class I glutamine amidotransferase-like"/>
    <property type="match status" value="1"/>
</dbReference>
<dbReference type="InterPro" id="IPR018060">
    <property type="entry name" value="HTH_AraC"/>
</dbReference>
<sequence length="336" mass="37639">MADQPFSIKQLANPERPVRIGFFLVPDYPLMTFSAALDALRQGNRLAKRKAFEWVLISSDGSDSRSSSGLVIPVSHAMANAPKCDIVIVCSGVNYAAGYDGNTFAWLRRLYYEGCVLGAVSTGVFYLAKAGLLEGRKCAVHWESLATFRSEFPKCFATDDIFTIDGRFLTSSGGTVTLDMMLYLIAAIEGRELASQISDQFNHPRMRRQDDAQRMQPEDRFGIRNAKLGFVIRRMESSLYEPIEIAELAESVSLSTRQLERLFQANLQKSPSRFYIDLRMARARDLLVHTDLSVAEVADVCGYESPSHFSRFYRQHFDESPAATRKANVTDRAVAV</sequence>
<dbReference type="CDD" id="cd03136">
    <property type="entry name" value="GATase1_AraC_ArgR_like"/>
    <property type="match status" value="1"/>
</dbReference>
<dbReference type="Pfam" id="PF01965">
    <property type="entry name" value="DJ-1_PfpI"/>
    <property type="match status" value="1"/>
</dbReference>